<gene>
    <name evidence="1" type="ORF">RM545_02675</name>
</gene>
<proteinExistence type="predicted"/>
<comment type="caution">
    <text evidence="1">The sequence shown here is derived from an EMBL/GenBank/DDBJ whole genome shotgun (WGS) entry which is preliminary data.</text>
</comment>
<name>A0ABU3CGW3_9FLAO</name>
<reference evidence="1 2" key="1">
    <citation type="submission" date="2023-09" db="EMBL/GenBank/DDBJ databases">
        <authorList>
            <person name="Rey-Velasco X."/>
        </authorList>
    </citation>
    <scope>NUCLEOTIDE SEQUENCE [LARGE SCALE GENOMIC DNA]</scope>
    <source>
        <strain evidence="1 2">F260</strain>
    </source>
</reference>
<evidence type="ECO:0000313" key="1">
    <source>
        <dbReference type="EMBL" id="MDT0645584.1"/>
    </source>
</evidence>
<dbReference type="RefSeq" id="WP_311493775.1">
    <property type="nucleotide sequence ID" value="NZ_JAVRHO010000003.1"/>
</dbReference>
<protein>
    <recommendedName>
        <fullName evidence="3">PKD domain-containing protein</fullName>
    </recommendedName>
</protein>
<evidence type="ECO:0000313" key="2">
    <source>
        <dbReference type="Proteomes" id="UP001245285"/>
    </source>
</evidence>
<dbReference type="Proteomes" id="UP001245285">
    <property type="component" value="Unassembled WGS sequence"/>
</dbReference>
<evidence type="ECO:0008006" key="3">
    <source>
        <dbReference type="Google" id="ProtNLM"/>
    </source>
</evidence>
<sequence>MKNLKLWFGFFLAGLLLSSCQSEEYSMGDKLDPSEIDFEVIQDYDIDAGGNTVILKFNTPGATPVWNYGTGKSSRAVDTVRFAFQGDYEINLDVITAGGVVDVDPVTISVTEDNLSYVEDPLWTKLTGGNGQSKTWLLDLDEEGTSTYFGGPLYFYGTDNGWLEGGSEWDGGATGCYEEGGDCWNWSPEWAGNTWLMPAGDYGSMTFSLEGGPFVTVDHQMVANLGEQSGTFFLDKDNHTLTLTDAGILHNEGVDACAINWGNVRIFSLTDDTMQLGVLRPDGCNNEGPAMLVYNFITEEYKENYVPEVEEPTIDEGFDPEFESGELLQILTGGPSSGRYWQLDTNGNPIDWIASGMGWTENADSSRDWGWNSNWDELAANSWIRFDQWGGMNYTRNQNGVQTSGTFSINEENNEIILEAGNTLLGVEGHGLSPSTNTLKVIKAYDDVSRGIWLGTLYDESKDEWLAFHYILGGNSGVDNGNGSTEPTVLNFDNSKLVIGDIEEKGNLRLELFNEYGATKSDPGLTRSDIAFNEKIEVTFTLDGITLNEDAAGTYDAKIYFADGDWAPQGDGTVVTVNGDGTYTVTYEAPSAAQGTFVFVIDVVGIGTDITDMNAVSATIDEIIMY</sequence>
<keyword evidence="2" id="KW-1185">Reference proteome</keyword>
<organism evidence="1 2">
    <name type="scientific">Autumnicola lenta</name>
    <dbReference type="NCBI Taxonomy" id="3075593"/>
    <lineage>
        <taxon>Bacteria</taxon>
        <taxon>Pseudomonadati</taxon>
        <taxon>Bacteroidota</taxon>
        <taxon>Flavobacteriia</taxon>
        <taxon>Flavobacteriales</taxon>
        <taxon>Flavobacteriaceae</taxon>
        <taxon>Autumnicola</taxon>
    </lineage>
</organism>
<accession>A0ABU3CGW3</accession>
<dbReference type="PROSITE" id="PS51257">
    <property type="entry name" value="PROKAR_LIPOPROTEIN"/>
    <property type="match status" value="1"/>
</dbReference>
<dbReference type="EMBL" id="JAVRHO010000003">
    <property type="protein sequence ID" value="MDT0645584.1"/>
    <property type="molecule type" value="Genomic_DNA"/>
</dbReference>